<dbReference type="InterPro" id="IPR055768">
    <property type="entry name" value="DUF7344"/>
</dbReference>
<sequence length="120" mass="13618">MEHGLTDTDAVFDLLANRRRRRTLTVLRSDDRQLTITDLTRELAVEEAGPLITDVPAETVREIFVSLRHVHVPKLADLELVEYDRNRGLVEPTDRLAGLEPYLSIVSESDPEPRSERDGS</sequence>
<gene>
    <name evidence="2" type="ORF">C491_03900</name>
</gene>
<feature type="domain" description="DUF7344" evidence="1">
    <location>
        <begin position="12"/>
        <end position="91"/>
    </location>
</feature>
<keyword evidence="3" id="KW-1185">Reference proteome</keyword>
<reference evidence="2 3" key="1">
    <citation type="journal article" date="2014" name="PLoS Genet.">
        <title>Phylogenetically driven sequencing of extremely halophilic archaea reveals strategies for static and dynamic osmo-response.</title>
        <authorList>
            <person name="Becker E.A."/>
            <person name="Seitzer P.M."/>
            <person name="Tritt A."/>
            <person name="Larsen D."/>
            <person name="Krusor M."/>
            <person name="Yao A.I."/>
            <person name="Wu D."/>
            <person name="Madern D."/>
            <person name="Eisen J.A."/>
            <person name="Darling A.E."/>
            <person name="Facciotti M.T."/>
        </authorList>
    </citation>
    <scope>NUCLEOTIDE SEQUENCE [LARGE SCALE GENOMIC DNA]</scope>
    <source>
        <strain evidence="2 3">DSM 10524</strain>
    </source>
</reference>
<dbReference type="STRING" id="1227497.C491_03900"/>
<evidence type="ECO:0000259" key="1">
    <source>
        <dbReference type="Pfam" id="PF24035"/>
    </source>
</evidence>
<dbReference type="EMBL" id="AOIB01000013">
    <property type="protein sequence ID" value="ELY60408.1"/>
    <property type="molecule type" value="Genomic_DNA"/>
</dbReference>
<proteinExistence type="predicted"/>
<accession>L9XIA8</accession>
<dbReference type="OrthoDB" id="247722at2157"/>
<protein>
    <recommendedName>
        <fullName evidence="1">DUF7344 domain-containing protein</fullName>
    </recommendedName>
</protein>
<name>L9XIA8_9EURY</name>
<organism evidence="2 3">
    <name type="scientific">Natronococcus amylolyticus DSM 10524</name>
    <dbReference type="NCBI Taxonomy" id="1227497"/>
    <lineage>
        <taxon>Archaea</taxon>
        <taxon>Methanobacteriati</taxon>
        <taxon>Methanobacteriota</taxon>
        <taxon>Stenosarchaea group</taxon>
        <taxon>Halobacteria</taxon>
        <taxon>Halobacteriales</taxon>
        <taxon>Natrialbaceae</taxon>
        <taxon>Natronococcus</taxon>
    </lineage>
</organism>
<dbReference type="RefSeq" id="WP_005553923.1">
    <property type="nucleotide sequence ID" value="NZ_AOIB01000013.1"/>
</dbReference>
<dbReference type="InterPro" id="IPR036388">
    <property type="entry name" value="WH-like_DNA-bd_sf"/>
</dbReference>
<dbReference type="eggNOG" id="arCOG03828">
    <property type="taxonomic scope" value="Archaea"/>
</dbReference>
<dbReference type="Gene3D" id="1.10.10.10">
    <property type="entry name" value="Winged helix-like DNA-binding domain superfamily/Winged helix DNA-binding domain"/>
    <property type="match status" value="1"/>
</dbReference>
<dbReference type="Proteomes" id="UP000011688">
    <property type="component" value="Unassembled WGS sequence"/>
</dbReference>
<evidence type="ECO:0000313" key="2">
    <source>
        <dbReference type="EMBL" id="ELY60408.1"/>
    </source>
</evidence>
<evidence type="ECO:0000313" key="3">
    <source>
        <dbReference type="Proteomes" id="UP000011688"/>
    </source>
</evidence>
<comment type="caution">
    <text evidence="2">The sequence shown here is derived from an EMBL/GenBank/DDBJ whole genome shotgun (WGS) entry which is preliminary data.</text>
</comment>
<dbReference type="Pfam" id="PF24035">
    <property type="entry name" value="DUF7344"/>
    <property type="match status" value="1"/>
</dbReference>
<dbReference type="AlphaFoldDB" id="L9XIA8"/>